<name>A0A7G1P6V7_9ACTN</name>
<dbReference type="GO" id="GO:0006281">
    <property type="term" value="P:DNA repair"/>
    <property type="evidence" value="ECO:0007669"/>
    <property type="project" value="InterPro"/>
</dbReference>
<proteinExistence type="predicted"/>
<dbReference type="AlphaFoldDB" id="A0A7G1P6V7"/>
<gene>
    <name evidence="1" type="ORF">GCM10017557_63620</name>
</gene>
<sequence>MTSILTTDHPAWQASEDGRRARAVRTVSGIWSVSFDRQGLHMECVQGAEDVKPTFVTTDPARLPDAAPAALRDVLNQLGATQRLANPSLWDAITTAILRQVVRADQARKLYRTWCGAYGKTVDGPFGALAVSPTAGEVLALAEHRFADIGARFHRPTLQAAAATYERHHAEWEQLDVGDLVSALISIPRIGPWTAAAAAADYTGDFSIYPHDDLAVRTWAAKIAPAHPWPDKKDKSFGPMWTGWADTDRTALHSLTLSTLTWGAHARADLEDPCGSQR</sequence>
<organism evidence="1 2">
    <name type="scientific">Streptomyces aurantiacus</name>
    <dbReference type="NCBI Taxonomy" id="47760"/>
    <lineage>
        <taxon>Bacteria</taxon>
        <taxon>Bacillati</taxon>
        <taxon>Actinomycetota</taxon>
        <taxon>Actinomycetes</taxon>
        <taxon>Kitasatosporales</taxon>
        <taxon>Streptomycetaceae</taxon>
        <taxon>Streptomyces</taxon>
        <taxon>Streptomyces aurantiacus group</taxon>
    </lineage>
</organism>
<dbReference type="InterPro" id="IPR011257">
    <property type="entry name" value="DNA_glycosylase"/>
</dbReference>
<evidence type="ECO:0008006" key="3">
    <source>
        <dbReference type="Google" id="ProtNLM"/>
    </source>
</evidence>
<dbReference type="Proteomes" id="UP000516444">
    <property type="component" value="Chromosome"/>
</dbReference>
<protein>
    <recommendedName>
        <fullName evidence="3">DNA-3-methyladenine glycosylase II</fullName>
    </recommendedName>
</protein>
<dbReference type="GO" id="GO:0003824">
    <property type="term" value="F:catalytic activity"/>
    <property type="evidence" value="ECO:0007669"/>
    <property type="project" value="InterPro"/>
</dbReference>
<accession>A0A7G1P6V7</accession>
<dbReference type="EMBL" id="AP023440">
    <property type="protein sequence ID" value="BCL31503.1"/>
    <property type="molecule type" value="Genomic_DNA"/>
</dbReference>
<evidence type="ECO:0000313" key="1">
    <source>
        <dbReference type="EMBL" id="BCL31503.1"/>
    </source>
</evidence>
<reference evidence="1 2" key="1">
    <citation type="journal article" date="2014" name="Int. J. Syst. Evol. Microbiol.">
        <title>Complete genome sequence of Corynebacterium casei LMG S-19264T (=DSM 44701T), isolated from a smear-ripened cheese.</title>
        <authorList>
            <consortium name="US DOE Joint Genome Institute (JGI-PGF)"/>
            <person name="Walter F."/>
            <person name="Albersmeier A."/>
            <person name="Kalinowski J."/>
            <person name="Ruckert C."/>
        </authorList>
    </citation>
    <scope>NUCLEOTIDE SEQUENCE [LARGE SCALE GENOMIC DNA]</scope>
    <source>
        <strain evidence="1 2">JCM 4677</strain>
    </source>
</reference>
<keyword evidence="2" id="KW-1185">Reference proteome</keyword>
<evidence type="ECO:0000313" key="2">
    <source>
        <dbReference type="Proteomes" id="UP000516444"/>
    </source>
</evidence>
<dbReference type="SUPFAM" id="SSF48150">
    <property type="entry name" value="DNA-glycosylase"/>
    <property type="match status" value="1"/>
</dbReference>
<dbReference type="KEGG" id="sgm:GCM10017557_63620"/>
<dbReference type="Gene3D" id="1.10.340.30">
    <property type="entry name" value="Hypothetical protein, domain 2"/>
    <property type="match status" value="1"/>
</dbReference>